<dbReference type="AlphaFoldDB" id="A0A656YXY0"/>
<gene>
    <name evidence="1" type="ORF">AKJ39_02845</name>
</gene>
<dbReference type="Proteomes" id="UP000070257">
    <property type="component" value="Unassembled WGS sequence"/>
</dbReference>
<accession>A0A656YXY0</accession>
<evidence type="ECO:0000313" key="1">
    <source>
        <dbReference type="EMBL" id="KXA97904.1"/>
    </source>
</evidence>
<name>A0A656YXY0_9EURY</name>
<dbReference type="EMBL" id="LHXT01000038">
    <property type="protein sequence ID" value="KXA97904.1"/>
    <property type="molecule type" value="Genomic_DNA"/>
</dbReference>
<organism evidence="1 2">
    <name type="scientific">candidate division MSBL1 archaeon SCGC-AAA259J03</name>
    <dbReference type="NCBI Taxonomy" id="1698269"/>
    <lineage>
        <taxon>Archaea</taxon>
        <taxon>Methanobacteriati</taxon>
        <taxon>Methanobacteriota</taxon>
        <taxon>candidate division MSBL1</taxon>
    </lineage>
</organism>
<keyword evidence="2" id="KW-1185">Reference proteome</keyword>
<sequence length="89" mass="10381">MTVSLKLFHLPNPLEVEEFKKGWARRTIGDWKVHRECRARARFYVGLDTARHTFPTMMQLKTFCLEVSICGFACRSLPLLCLVIRVIPM</sequence>
<comment type="caution">
    <text evidence="1">The sequence shown here is derived from an EMBL/GenBank/DDBJ whole genome shotgun (WGS) entry which is preliminary data.</text>
</comment>
<protein>
    <submittedName>
        <fullName evidence="1">Uncharacterized protein</fullName>
    </submittedName>
</protein>
<evidence type="ECO:0000313" key="2">
    <source>
        <dbReference type="Proteomes" id="UP000070257"/>
    </source>
</evidence>
<proteinExistence type="predicted"/>
<reference evidence="1 2" key="1">
    <citation type="journal article" date="2016" name="Sci. Rep.">
        <title>Metabolic traits of an uncultured archaeal lineage -MSBL1- from brine pools of the Red Sea.</title>
        <authorList>
            <person name="Mwirichia R."/>
            <person name="Alam I."/>
            <person name="Rashid M."/>
            <person name="Vinu M."/>
            <person name="Ba-Alawi W."/>
            <person name="Anthony Kamau A."/>
            <person name="Kamanda Ngugi D."/>
            <person name="Goker M."/>
            <person name="Klenk H.P."/>
            <person name="Bajic V."/>
            <person name="Stingl U."/>
        </authorList>
    </citation>
    <scope>NUCLEOTIDE SEQUENCE [LARGE SCALE GENOMIC DNA]</scope>
    <source>
        <strain evidence="1">SCGC-AAA259J03</strain>
    </source>
</reference>